<dbReference type="Proteomes" id="UP000011115">
    <property type="component" value="Unassembled WGS sequence"/>
</dbReference>
<reference evidence="3" key="1">
    <citation type="journal article" date="2011" name="Nature">
        <title>Genome sequence and analysis of the tuber crop potato.</title>
        <authorList>
            <consortium name="The Potato Genome Sequencing Consortium"/>
        </authorList>
    </citation>
    <scope>NUCLEOTIDE SEQUENCE [LARGE SCALE GENOMIC DNA]</scope>
    <source>
        <strain evidence="3">cv. DM1-3 516 R44</strain>
    </source>
</reference>
<proteinExistence type="predicted"/>
<dbReference type="InParanoid" id="M1DIF6"/>
<dbReference type="Gramene" id="PGSC0003DMT400089569">
    <property type="protein sequence ID" value="PGSC0003DMT400089569"/>
    <property type="gene ID" value="PGSC0003DMG400039140"/>
</dbReference>
<accession>M1DIF6</accession>
<dbReference type="AlphaFoldDB" id="M1DIF6"/>
<feature type="compositionally biased region" description="Low complexity" evidence="1">
    <location>
        <begin position="55"/>
        <end position="69"/>
    </location>
</feature>
<dbReference type="PaxDb" id="4113-PGSC0003DMT400089569"/>
<organism evidence="2 3">
    <name type="scientific">Solanum tuberosum</name>
    <name type="common">Potato</name>
    <dbReference type="NCBI Taxonomy" id="4113"/>
    <lineage>
        <taxon>Eukaryota</taxon>
        <taxon>Viridiplantae</taxon>
        <taxon>Streptophyta</taxon>
        <taxon>Embryophyta</taxon>
        <taxon>Tracheophyta</taxon>
        <taxon>Spermatophyta</taxon>
        <taxon>Magnoliopsida</taxon>
        <taxon>eudicotyledons</taxon>
        <taxon>Gunneridae</taxon>
        <taxon>Pentapetalae</taxon>
        <taxon>asterids</taxon>
        <taxon>lamiids</taxon>
        <taxon>Solanales</taxon>
        <taxon>Solanaceae</taxon>
        <taxon>Solanoideae</taxon>
        <taxon>Solaneae</taxon>
        <taxon>Solanum</taxon>
    </lineage>
</organism>
<protein>
    <submittedName>
        <fullName evidence="2">Integrase core domain containing protein</fullName>
    </submittedName>
</protein>
<keyword evidence="3" id="KW-1185">Reference proteome</keyword>
<evidence type="ECO:0000313" key="2">
    <source>
        <dbReference type="EnsemblPlants" id="PGSC0003DMT400089569"/>
    </source>
</evidence>
<feature type="region of interest" description="Disordered" evidence="1">
    <location>
        <begin position="41"/>
        <end position="73"/>
    </location>
</feature>
<evidence type="ECO:0000256" key="1">
    <source>
        <dbReference type="SAM" id="MobiDB-lite"/>
    </source>
</evidence>
<sequence>MGTLDIGLIWDEANVAVPRREQQVDVPPMRADLVDVVEQMQGDDTASPSHTDDVQASSSQATSQTPISSKSTPPLGGAIVPLVRVQNLEAQMATLLHHVRPWRQKSIAKFEARMERMIESMMDQKVQNVNKHLDAFELIVLERLAPTTDLSSSQTVLASLRDDINAIFATHAVEQ</sequence>
<reference evidence="2" key="2">
    <citation type="submission" date="2015-06" db="UniProtKB">
        <authorList>
            <consortium name="EnsemblPlants"/>
        </authorList>
    </citation>
    <scope>IDENTIFICATION</scope>
    <source>
        <strain evidence="2">DM1-3 516 R44</strain>
    </source>
</reference>
<dbReference type="EnsemblPlants" id="PGSC0003DMT400089569">
    <property type="protein sequence ID" value="PGSC0003DMT400089569"/>
    <property type="gene ID" value="PGSC0003DMG400039140"/>
</dbReference>
<dbReference type="HOGENOM" id="CLU_028647_0_2_1"/>
<evidence type="ECO:0000313" key="3">
    <source>
        <dbReference type="Proteomes" id="UP000011115"/>
    </source>
</evidence>
<name>M1DIF6_SOLTU</name>